<evidence type="ECO:0000313" key="1">
    <source>
        <dbReference type="EnsemblMetazoa" id="Aqu2.1.06677_001"/>
    </source>
</evidence>
<dbReference type="EnsemblMetazoa" id="Aqu2.1.06677_001">
    <property type="protein sequence ID" value="Aqu2.1.06677_001"/>
    <property type="gene ID" value="Aqu2.1.06677"/>
</dbReference>
<name>A0A1X7SWZ2_AMPQE</name>
<dbReference type="OrthoDB" id="6011337at2759"/>
<protein>
    <submittedName>
        <fullName evidence="1">Uncharacterized protein</fullName>
    </submittedName>
</protein>
<sequence>TTAETPTKSRHNNKKIVKNRVNTALITAEKETECNDDTQSLLDEASQVIKINSETSEVSKISRDETGLKGLLIQMDKKFD</sequence>
<dbReference type="AlphaFoldDB" id="A0A1X7SWZ2"/>
<dbReference type="InParanoid" id="A0A1X7SWZ2"/>
<accession>A0A1X7SWZ2</accession>
<reference evidence="1" key="1">
    <citation type="submission" date="2017-05" db="UniProtKB">
        <authorList>
            <consortium name="EnsemblMetazoa"/>
        </authorList>
    </citation>
    <scope>IDENTIFICATION</scope>
</reference>
<organism evidence="1">
    <name type="scientific">Amphimedon queenslandica</name>
    <name type="common">Sponge</name>
    <dbReference type="NCBI Taxonomy" id="400682"/>
    <lineage>
        <taxon>Eukaryota</taxon>
        <taxon>Metazoa</taxon>
        <taxon>Porifera</taxon>
        <taxon>Demospongiae</taxon>
        <taxon>Heteroscleromorpha</taxon>
        <taxon>Haplosclerida</taxon>
        <taxon>Niphatidae</taxon>
        <taxon>Amphimedon</taxon>
    </lineage>
</organism>
<proteinExistence type="predicted"/>